<keyword evidence="3" id="KW-1185">Reference proteome</keyword>
<dbReference type="RefSeq" id="WP_188778957.1">
    <property type="nucleotide sequence ID" value="NZ_BMKQ01000001.1"/>
</dbReference>
<dbReference type="GO" id="GO:0003871">
    <property type="term" value="F:5-methyltetrahydropteroyltriglutamate-homocysteine S-methyltransferase activity"/>
    <property type="evidence" value="ECO:0007669"/>
    <property type="project" value="InterPro"/>
</dbReference>
<gene>
    <name evidence="2" type="ORF">GCM10011519_11910</name>
</gene>
<dbReference type="GO" id="GO:0009086">
    <property type="term" value="P:methionine biosynthetic process"/>
    <property type="evidence" value="ECO:0007669"/>
    <property type="project" value="InterPro"/>
</dbReference>
<accession>A0A917F0G0</accession>
<evidence type="ECO:0000313" key="2">
    <source>
        <dbReference type="EMBL" id="GGF39869.1"/>
    </source>
</evidence>
<reference evidence="2" key="1">
    <citation type="journal article" date="2014" name="Int. J. Syst. Evol. Microbiol.">
        <title>Complete genome sequence of Corynebacterium casei LMG S-19264T (=DSM 44701T), isolated from a smear-ripened cheese.</title>
        <authorList>
            <consortium name="US DOE Joint Genome Institute (JGI-PGF)"/>
            <person name="Walter F."/>
            <person name="Albersmeier A."/>
            <person name="Kalinowski J."/>
            <person name="Ruckert C."/>
        </authorList>
    </citation>
    <scope>NUCLEOTIDE SEQUENCE</scope>
    <source>
        <strain evidence="2">CGMCC 1.16067</strain>
    </source>
</reference>
<dbReference type="Gene3D" id="3.20.20.210">
    <property type="match status" value="1"/>
</dbReference>
<organism evidence="2 3">
    <name type="scientific">Marmoricola endophyticus</name>
    <dbReference type="NCBI Taxonomy" id="2040280"/>
    <lineage>
        <taxon>Bacteria</taxon>
        <taxon>Bacillati</taxon>
        <taxon>Actinomycetota</taxon>
        <taxon>Actinomycetes</taxon>
        <taxon>Propionibacteriales</taxon>
        <taxon>Nocardioidaceae</taxon>
        <taxon>Marmoricola</taxon>
    </lineage>
</organism>
<dbReference type="EMBL" id="BMKQ01000001">
    <property type="protein sequence ID" value="GGF39869.1"/>
    <property type="molecule type" value="Genomic_DNA"/>
</dbReference>
<comment type="caution">
    <text evidence="2">The sequence shown here is derived from an EMBL/GenBank/DDBJ whole genome shotgun (WGS) entry which is preliminary data.</text>
</comment>
<feature type="domain" description="Cobalamin-independent methionine synthase MetE C-terminal/archaeal" evidence="1">
    <location>
        <begin position="144"/>
        <end position="336"/>
    </location>
</feature>
<dbReference type="GO" id="GO:0008270">
    <property type="term" value="F:zinc ion binding"/>
    <property type="evidence" value="ECO:0007669"/>
    <property type="project" value="InterPro"/>
</dbReference>
<dbReference type="InterPro" id="IPR038071">
    <property type="entry name" value="UROD/MetE-like_sf"/>
</dbReference>
<name>A0A917F0G0_9ACTN</name>
<dbReference type="InterPro" id="IPR002629">
    <property type="entry name" value="Met_Synth_C/arc"/>
</dbReference>
<reference evidence="2" key="2">
    <citation type="submission" date="2020-09" db="EMBL/GenBank/DDBJ databases">
        <authorList>
            <person name="Sun Q."/>
            <person name="Zhou Y."/>
        </authorList>
    </citation>
    <scope>NUCLEOTIDE SEQUENCE</scope>
    <source>
        <strain evidence="2">CGMCC 1.16067</strain>
    </source>
</reference>
<sequence>MVWASGVGSMPGGEVGGSGAADAGNAASYTEAVRTVLGELDLPYVPELPARGAMAGLTGRAAGLLSVVGLGADLQPAGWRLTGSSDAGLDQRRARSLLAQDLDTVEDLGQGLEGPFKAQLCGPWTLAATLERPRGDRMLADHGARRDLAQAWAEAAASHVGDLRRRFPGVELLLQLDEPALPAVLAGSVPTASGFGRHRTVHPPEASEALGLVTAAVAAAGATPLVHCCAAEVPSSLIRGAGALGLSIDVTRLAPESYDGVAAAVEAGEWVLLGVVDATDPARGDDRVPTERAERFLDMLGLAPAERTVVTPTCGLAGASTSWARQALGQARATARRLSPEPE</sequence>
<dbReference type="Pfam" id="PF01717">
    <property type="entry name" value="Meth_synt_2"/>
    <property type="match status" value="1"/>
</dbReference>
<dbReference type="SUPFAM" id="SSF51726">
    <property type="entry name" value="UROD/MetE-like"/>
    <property type="match status" value="1"/>
</dbReference>
<dbReference type="AlphaFoldDB" id="A0A917F0G0"/>
<evidence type="ECO:0000259" key="1">
    <source>
        <dbReference type="Pfam" id="PF01717"/>
    </source>
</evidence>
<evidence type="ECO:0000313" key="3">
    <source>
        <dbReference type="Proteomes" id="UP000649179"/>
    </source>
</evidence>
<dbReference type="Proteomes" id="UP000649179">
    <property type="component" value="Unassembled WGS sequence"/>
</dbReference>
<protein>
    <recommendedName>
        <fullName evidence="1">Cobalamin-independent methionine synthase MetE C-terminal/archaeal domain-containing protein</fullName>
    </recommendedName>
</protein>
<proteinExistence type="predicted"/>